<evidence type="ECO:0000256" key="1">
    <source>
        <dbReference type="SAM" id="MobiDB-lite"/>
    </source>
</evidence>
<feature type="transmembrane region" description="Helical" evidence="2">
    <location>
        <begin position="103"/>
        <end position="127"/>
    </location>
</feature>
<feature type="transmembrane region" description="Helical" evidence="2">
    <location>
        <begin position="12"/>
        <end position="35"/>
    </location>
</feature>
<dbReference type="Gene3D" id="1.20.1250.20">
    <property type="entry name" value="MFS general substrate transporter like domains"/>
    <property type="match status" value="2"/>
</dbReference>
<dbReference type="InterPro" id="IPR011701">
    <property type="entry name" value="MFS"/>
</dbReference>
<sequence>METVYVDSRMAWLTVAGGFVANFLLGGLGKSYGLVMEAFQEEFHCGAALLLLAGGLIYTLMYCLSLVNYYVSQRYGSRPVVLAGAFGSCISLVIAAYSPNLALWVVAIGVGVGASLSCVYFTVFAVVGRCFRKYLGLANGISVAGVSVGQMAFPAMITYLNELYGARGATFVMAAVCLHLVVTAVLMPRYIVDPDDPTTFPKQKTEKQTKRKCHHLCRRREKQRLYRIDEREGMELAAAPHLSQQCMIDKKELESEELYSEMENEKSSHKVNNLSSEKTDQTHPLAPERAPSIQSMGTKRSHRLAQALLVVYIVAKIFGDIGDVSVSFIAPTHGTKLDITAITVSRAIALAGAVDLIARLGVGYLTDRPGCLGKRGVVMAVTWLVEGINAFAFGALKRFHSSETETANQTALVAGYFICFAVQGICSGTAMTQMVVVLSDWVGPSRLAHSLALTMVVLGVLISPGQFAIGYLADVTGDYVWPMRICALILLTGGILLLFEFPVRWFFSPSSSLRHSAEHQPMINGSAKVNGVEVKHIEDNESNNAACFSPRERWEVVNSDSDDEVKDVIESELRGVQAGVSPVPATLVLNSVDGPPVGALLGCAAEPNSSDSG</sequence>
<evidence type="ECO:0008006" key="5">
    <source>
        <dbReference type="Google" id="ProtNLM"/>
    </source>
</evidence>
<feature type="transmembrane region" description="Helical" evidence="2">
    <location>
        <begin position="309"/>
        <end position="330"/>
    </location>
</feature>
<dbReference type="AlphaFoldDB" id="A0AAV2T6B7"/>
<feature type="transmembrane region" description="Helical" evidence="2">
    <location>
        <begin position="79"/>
        <end position="97"/>
    </location>
</feature>
<feature type="transmembrane region" description="Helical" evidence="2">
    <location>
        <begin position="134"/>
        <end position="157"/>
    </location>
</feature>
<dbReference type="EMBL" id="CAXLJL010000145">
    <property type="protein sequence ID" value="CAL5133002.1"/>
    <property type="molecule type" value="Genomic_DNA"/>
</dbReference>
<name>A0AAV2T6B7_CALDB</name>
<feature type="transmembrane region" description="Helical" evidence="2">
    <location>
        <begin position="479"/>
        <end position="499"/>
    </location>
</feature>
<keyword evidence="2" id="KW-1133">Transmembrane helix</keyword>
<feature type="transmembrane region" description="Helical" evidence="2">
    <location>
        <begin position="47"/>
        <end position="67"/>
    </location>
</feature>
<keyword evidence="2" id="KW-0472">Membrane</keyword>
<dbReference type="SUPFAM" id="SSF103473">
    <property type="entry name" value="MFS general substrate transporter"/>
    <property type="match status" value="1"/>
</dbReference>
<feature type="region of interest" description="Disordered" evidence="1">
    <location>
        <begin position="258"/>
        <end position="297"/>
    </location>
</feature>
<dbReference type="PANTHER" id="PTHR11360:SF284">
    <property type="entry name" value="EG:103B4.3 PROTEIN-RELATED"/>
    <property type="match status" value="1"/>
</dbReference>
<feature type="transmembrane region" description="Helical" evidence="2">
    <location>
        <begin position="377"/>
        <end position="395"/>
    </location>
</feature>
<feature type="transmembrane region" description="Helical" evidence="2">
    <location>
        <begin position="450"/>
        <end position="473"/>
    </location>
</feature>
<dbReference type="PANTHER" id="PTHR11360">
    <property type="entry name" value="MONOCARBOXYLATE TRANSPORTER"/>
    <property type="match status" value="1"/>
</dbReference>
<dbReference type="Pfam" id="PF07690">
    <property type="entry name" value="MFS_1"/>
    <property type="match status" value="1"/>
</dbReference>
<evidence type="ECO:0000256" key="2">
    <source>
        <dbReference type="SAM" id="Phobius"/>
    </source>
</evidence>
<dbReference type="InterPro" id="IPR050327">
    <property type="entry name" value="Proton-linked_MCT"/>
</dbReference>
<proteinExistence type="predicted"/>
<feature type="transmembrane region" description="Helical" evidence="2">
    <location>
        <begin position="415"/>
        <end position="438"/>
    </location>
</feature>
<protein>
    <recommendedName>
        <fullName evidence="5">Monocarboxylate transporter</fullName>
    </recommendedName>
</protein>
<dbReference type="Proteomes" id="UP001497525">
    <property type="component" value="Unassembled WGS sequence"/>
</dbReference>
<reference evidence="3" key="1">
    <citation type="submission" date="2024-06" db="EMBL/GenBank/DDBJ databases">
        <authorList>
            <person name="Liu X."/>
            <person name="Lenzi L."/>
            <person name="Haldenby T S."/>
            <person name="Uol C."/>
        </authorList>
    </citation>
    <scope>NUCLEOTIDE SEQUENCE</scope>
</reference>
<accession>A0AAV2T6B7</accession>
<gene>
    <name evidence="3" type="ORF">CDAUBV1_LOCUS6296</name>
</gene>
<evidence type="ECO:0000313" key="4">
    <source>
        <dbReference type="Proteomes" id="UP001497525"/>
    </source>
</evidence>
<evidence type="ECO:0000313" key="3">
    <source>
        <dbReference type="EMBL" id="CAL5133002.1"/>
    </source>
</evidence>
<comment type="caution">
    <text evidence="3">The sequence shown here is derived from an EMBL/GenBank/DDBJ whole genome shotgun (WGS) entry which is preliminary data.</text>
</comment>
<feature type="transmembrane region" description="Helical" evidence="2">
    <location>
        <begin position="169"/>
        <end position="192"/>
    </location>
</feature>
<keyword evidence="2" id="KW-0812">Transmembrane</keyword>
<dbReference type="GO" id="GO:0022857">
    <property type="term" value="F:transmembrane transporter activity"/>
    <property type="evidence" value="ECO:0007669"/>
    <property type="project" value="InterPro"/>
</dbReference>
<dbReference type="InterPro" id="IPR036259">
    <property type="entry name" value="MFS_trans_sf"/>
</dbReference>
<organism evidence="3 4">
    <name type="scientific">Calicophoron daubneyi</name>
    <name type="common">Rumen fluke</name>
    <name type="synonym">Paramphistomum daubneyi</name>
    <dbReference type="NCBI Taxonomy" id="300641"/>
    <lineage>
        <taxon>Eukaryota</taxon>
        <taxon>Metazoa</taxon>
        <taxon>Spiralia</taxon>
        <taxon>Lophotrochozoa</taxon>
        <taxon>Platyhelminthes</taxon>
        <taxon>Trematoda</taxon>
        <taxon>Digenea</taxon>
        <taxon>Plagiorchiida</taxon>
        <taxon>Pronocephalata</taxon>
        <taxon>Paramphistomoidea</taxon>
        <taxon>Paramphistomidae</taxon>
        <taxon>Calicophoron</taxon>
    </lineage>
</organism>